<dbReference type="GO" id="GO:0006355">
    <property type="term" value="P:regulation of DNA-templated transcription"/>
    <property type="evidence" value="ECO:0007669"/>
    <property type="project" value="InterPro"/>
</dbReference>
<dbReference type="InterPro" id="IPR000014">
    <property type="entry name" value="PAS"/>
</dbReference>
<dbReference type="HOGENOM" id="CLU_308307_0_0_0"/>
<dbReference type="InterPro" id="IPR029016">
    <property type="entry name" value="GAF-like_dom_sf"/>
</dbReference>
<evidence type="ECO:0000256" key="6">
    <source>
        <dbReference type="ARBA" id="ARBA00022777"/>
    </source>
</evidence>
<gene>
    <name evidence="11" type="ordered locus">Dgeo_0556</name>
</gene>
<dbReference type="GO" id="GO:0046983">
    <property type="term" value="F:protein dimerization activity"/>
    <property type="evidence" value="ECO:0007669"/>
    <property type="project" value="InterPro"/>
</dbReference>
<comment type="catalytic activity">
    <reaction evidence="1">
        <text>ATP + protein L-histidine = ADP + protein N-phospho-L-histidine.</text>
        <dbReference type="EC" id="2.7.13.3"/>
    </reaction>
</comment>
<dbReference type="AlphaFoldDB" id="Q1J0X6"/>
<dbReference type="InterPro" id="IPR005467">
    <property type="entry name" value="His_kinase_dom"/>
</dbReference>
<dbReference type="PANTHER" id="PTHR24421">
    <property type="entry name" value="NITRATE/NITRITE SENSOR PROTEIN NARX-RELATED"/>
    <property type="match status" value="1"/>
</dbReference>
<dbReference type="CDD" id="cd16917">
    <property type="entry name" value="HATPase_UhpB-NarQ-NarX-like"/>
    <property type="match status" value="1"/>
</dbReference>
<dbReference type="InterPro" id="IPR035965">
    <property type="entry name" value="PAS-like_dom_sf"/>
</dbReference>
<organism evidence="11 12">
    <name type="scientific">Deinococcus geothermalis (strain DSM 11300 / CIP 105573 / AG-3a)</name>
    <dbReference type="NCBI Taxonomy" id="319795"/>
    <lineage>
        <taxon>Bacteria</taxon>
        <taxon>Thermotogati</taxon>
        <taxon>Deinococcota</taxon>
        <taxon>Deinococci</taxon>
        <taxon>Deinococcales</taxon>
        <taxon>Deinococcaceae</taxon>
        <taxon>Deinococcus</taxon>
    </lineage>
</organism>
<dbReference type="SUPFAM" id="SSF55785">
    <property type="entry name" value="PYP-like sensor domain (PAS domain)"/>
    <property type="match status" value="1"/>
</dbReference>
<keyword evidence="6 11" id="KW-0418">Kinase</keyword>
<evidence type="ECO:0000313" key="11">
    <source>
        <dbReference type="EMBL" id="ABF44858.1"/>
    </source>
</evidence>
<dbReference type="InterPro" id="IPR013767">
    <property type="entry name" value="PAS_fold"/>
</dbReference>
<evidence type="ECO:0000259" key="9">
    <source>
        <dbReference type="PROSITE" id="PS50109"/>
    </source>
</evidence>
<evidence type="ECO:0000256" key="4">
    <source>
        <dbReference type="ARBA" id="ARBA00022679"/>
    </source>
</evidence>
<sequence length="989" mass="105484">MLRLRHSALPVRLAQDALLMTASFPAFPPQLSAAPTVRTFGRALAEFACKTVRAHGVQVWAVLGGSLVVVGEEGRGLGLSDGTLAARALAEGQPLAEGMLFCVPFGGGVLEFVGADPGGVEQLSGLAPLLALALEGVQAREVRRGRGRVAETVEQLVRRLGGSLDLAEVLTATAESAALALGFGRAFVGLFSEVGEAGAHIGEVFTYGFDEAFTGGIAIGPVSFGRLVKRGEVILYERVRDAGTPLAQGLAELDPEVALIAPLSARGRPLGMLYVDSRLPGARVGEDDTWLVLALAEQASLAIDNARLYSLETRKREAAEALREAGAALASSLHLRDTLAQVLEQAQFLFGTDAAGVYELQPDGRTLTIRSALGLPSEYVLRVRAKVGAGVTGRAVARREIVAAHDLTQAHFGGGSRYTRQLLAQGRYPYRGVVGLPLGTRAEVFGALTLYWKDPLPLDPDDLALTEVFAAQASLAIENARLYEEELRREREAAVLLNVGRLLGEDQSDRALSEAVRLATLALNAGRGLLALTGEGGEVTRCATFNLHTPSQGELASLLAQLGRGPRPLTRRHALPVAGSALIVPLRGDPSGDGPEHLLGFLYADDSSTEPPSDRVLHLARSVADQMALTLTRERLLSALARQEARYRQLAEGAHDLILSADPSGEITYANPAATRLLEPLTGPLIGANLLTLPTPATRPALQAAWNAVNTHAAGGRTEIEVGPYRLELRLSVVRQAGASPARPVQSVLTVARDLSELQTLAAEIQRRGQALEAATSRTLELRSYLTLFTQAQEEERRRISRELHDDTAQVLVATSRRVARLARDLEGPQRERANDILGDLNAAIESVRRFARNLRPSVLDDLGLLPALEWLATQAQTDTRLEVSGPERRLAPALELTVFRLVQEALTNVDKHARAGSAAIRVAFEKASVRVVITDDGQGFTAEQAQVRAQAGHLGLIGLRERVTLAGGALRVDSEPGRGTTLVFTLPG</sequence>
<dbReference type="InterPro" id="IPR036890">
    <property type="entry name" value="HATPase_C_sf"/>
</dbReference>
<evidence type="ECO:0000259" key="10">
    <source>
        <dbReference type="PROSITE" id="PS50112"/>
    </source>
</evidence>
<dbReference type="SUPFAM" id="SSF55874">
    <property type="entry name" value="ATPase domain of HSP90 chaperone/DNA topoisomerase II/histidine kinase"/>
    <property type="match status" value="1"/>
</dbReference>
<dbReference type="Gene3D" id="3.30.450.20">
    <property type="entry name" value="PAS domain"/>
    <property type="match status" value="1"/>
</dbReference>
<dbReference type="Pfam" id="PF13185">
    <property type="entry name" value="GAF_2"/>
    <property type="match status" value="1"/>
</dbReference>
<evidence type="ECO:0000256" key="8">
    <source>
        <dbReference type="ARBA" id="ARBA00023012"/>
    </source>
</evidence>
<dbReference type="PANTHER" id="PTHR24421:SF10">
    <property type="entry name" value="NITRATE_NITRITE SENSOR PROTEIN NARQ"/>
    <property type="match status" value="1"/>
</dbReference>
<dbReference type="Proteomes" id="UP000002431">
    <property type="component" value="Chromosome"/>
</dbReference>
<dbReference type="STRING" id="319795.Dgeo_0556"/>
<dbReference type="InterPro" id="IPR050482">
    <property type="entry name" value="Sensor_HK_TwoCompSys"/>
</dbReference>
<evidence type="ECO:0000256" key="5">
    <source>
        <dbReference type="ARBA" id="ARBA00022741"/>
    </source>
</evidence>
<protein>
    <recommendedName>
        <fullName evidence="2">histidine kinase</fullName>
        <ecNumber evidence="2">2.7.13.3</ecNumber>
    </recommendedName>
</protein>
<keyword evidence="8" id="KW-0902">Two-component regulatory system</keyword>
<reference evidence="11" key="1">
    <citation type="submission" date="2006-04" db="EMBL/GenBank/DDBJ databases">
        <title>Complete sequence of chromosome of Deinococcus geothermalis DSM 11300.</title>
        <authorList>
            <consortium name="US DOE Joint Genome Institute"/>
            <person name="Copeland A."/>
            <person name="Lucas S."/>
            <person name="Lapidus A."/>
            <person name="Barry K."/>
            <person name="Detter J.C."/>
            <person name="Glavina del Rio T."/>
            <person name="Hammon N."/>
            <person name="Israni S."/>
            <person name="Dalin E."/>
            <person name="Tice H."/>
            <person name="Pitluck S."/>
            <person name="Brettin T."/>
            <person name="Bruce D."/>
            <person name="Han C."/>
            <person name="Tapia R."/>
            <person name="Saunders E."/>
            <person name="Gilna P."/>
            <person name="Schmutz J."/>
            <person name="Larimer F."/>
            <person name="Land M."/>
            <person name="Hauser L."/>
            <person name="Kyrpides N."/>
            <person name="Kim E."/>
            <person name="Daly M.J."/>
            <person name="Fredrickson J.K."/>
            <person name="Makarova K.S."/>
            <person name="Gaidamakova E.K."/>
            <person name="Zhai M."/>
            <person name="Richardson P."/>
        </authorList>
    </citation>
    <scope>NUCLEOTIDE SEQUENCE</scope>
    <source>
        <strain evidence="11">DSM 11300</strain>
    </source>
</reference>
<dbReference type="KEGG" id="dge:Dgeo_0556"/>
<dbReference type="Pfam" id="PF02518">
    <property type="entry name" value="HATPase_c"/>
    <property type="match status" value="1"/>
</dbReference>
<evidence type="ECO:0000256" key="1">
    <source>
        <dbReference type="ARBA" id="ARBA00000085"/>
    </source>
</evidence>
<accession>Q1J0X6</accession>
<dbReference type="PROSITE" id="PS50112">
    <property type="entry name" value="PAS"/>
    <property type="match status" value="1"/>
</dbReference>
<keyword evidence="7" id="KW-0067">ATP-binding</keyword>
<evidence type="ECO:0000256" key="2">
    <source>
        <dbReference type="ARBA" id="ARBA00012438"/>
    </source>
</evidence>
<dbReference type="Gene3D" id="3.30.450.40">
    <property type="match status" value="3"/>
</dbReference>
<dbReference type="Pfam" id="PF01590">
    <property type="entry name" value="GAF"/>
    <property type="match status" value="1"/>
</dbReference>
<dbReference type="PROSITE" id="PS50109">
    <property type="entry name" value="HIS_KIN"/>
    <property type="match status" value="1"/>
</dbReference>
<dbReference type="eggNOG" id="COG4585">
    <property type="taxonomic scope" value="Bacteria"/>
</dbReference>
<dbReference type="Pfam" id="PF00989">
    <property type="entry name" value="PAS"/>
    <property type="match status" value="1"/>
</dbReference>
<dbReference type="Gene3D" id="1.20.5.1930">
    <property type="match status" value="1"/>
</dbReference>
<dbReference type="InterPro" id="IPR003594">
    <property type="entry name" value="HATPase_dom"/>
</dbReference>
<name>Q1J0X6_DEIGD</name>
<dbReference type="SMART" id="SM00065">
    <property type="entry name" value="GAF"/>
    <property type="match status" value="3"/>
</dbReference>
<keyword evidence="12" id="KW-1185">Reference proteome</keyword>
<dbReference type="InterPro" id="IPR011712">
    <property type="entry name" value="Sig_transdc_His_kin_sub3_dim/P"/>
</dbReference>
<dbReference type="GO" id="GO:0000155">
    <property type="term" value="F:phosphorelay sensor kinase activity"/>
    <property type="evidence" value="ECO:0007669"/>
    <property type="project" value="InterPro"/>
</dbReference>
<dbReference type="Gene3D" id="3.30.565.10">
    <property type="entry name" value="Histidine kinase-like ATPase, C-terminal domain"/>
    <property type="match status" value="1"/>
</dbReference>
<dbReference type="SMART" id="SM00387">
    <property type="entry name" value="HATPase_c"/>
    <property type="match status" value="1"/>
</dbReference>
<feature type="domain" description="Histidine kinase" evidence="9">
    <location>
        <begin position="799"/>
        <end position="989"/>
    </location>
</feature>
<keyword evidence="5" id="KW-0547">Nucleotide-binding</keyword>
<dbReference type="InterPro" id="IPR003018">
    <property type="entry name" value="GAF"/>
</dbReference>
<dbReference type="Pfam" id="PF07730">
    <property type="entry name" value="HisKA_3"/>
    <property type="match status" value="1"/>
</dbReference>
<dbReference type="SUPFAM" id="SSF55781">
    <property type="entry name" value="GAF domain-like"/>
    <property type="match status" value="3"/>
</dbReference>
<feature type="domain" description="PAS" evidence="10">
    <location>
        <begin position="643"/>
        <end position="691"/>
    </location>
</feature>
<keyword evidence="4 11" id="KW-0808">Transferase</keyword>
<evidence type="ECO:0000313" key="12">
    <source>
        <dbReference type="Proteomes" id="UP000002431"/>
    </source>
</evidence>
<proteinExistence type="predicted"/>
<dbReference type="SMART" id="SM00091">
    <property type="entry name" value="PAS"/>
    <property type="match status" value="1"/>
</dbReference>
<evidence type="ECO:0000256" key="3">
    <source>
        <dbReference type="ARBA" id="ARBA00022553"/>
    </source>
</evidence>
<evidence type="ECO:0000256" key="7">
    <source>
        <dbReference type="ARBA" id="ARBA00022840"/>
    </source>
</evidence>
<dbReference type="EMBL" id="CP000359">
    <property type="protein sequence ID" value="ABF44858.1"/>
    <property type="molecule type" value="Genomic_DNA"/>
</dbReference>
<dbReference type="EC" id="2.7.13.3" evidence="2"/>
<dbReference type="GO" id="GO:0016020">
    <property type="term" value="C:membrane"/>
    <property type="evidence" value="ECO:0007669"/>
    <property type="project" value="InterPro"/>
</dbReference>
<dbReference type="CDD" id="cd00130">
    <property type="entry name" value="PAS"/>
    <property type="match status" value="1"/>
</dbReference>
<dbReference type="GO" id="GO:0005524">
    <property type="term" value="F:ATP binding"/>
    <property type="evidence" value="ECO:0007669"/>
    <property type="project" value="UniProtKB-KW"/>
</dbReference>
<keyword evidence="3" id="KW-0597">Phosphoprotein</keyword>